<name>A0A2K3QP84_9HYPO</name>
<feature type="non-terminal residue" evidence="3">
    <location>
        <position position="1"/>
    </location>
</feature>
<reference evidence="3 4" key="1">
    <citation type="submission" date="2017-08" db="EMBL/GenBank/DDBJ databases">
        <title>Harnessing the power of phylogenomics to disentangle the directionality and signatures of interkingdom host jumping in the parasitic fungal genus Tolypocladium.</title>
        <authorList>
            <person name="Quandt C.A."/>
            <person name="Patterson W."/>
            <person name="Spatafora J.W."/>
        </authorList>
    </citation>
    <scope>NUCLEOTIDE SEQUENCE [LARGE SCALE GENOMIC DNA]</scope>
    <source>
        <strain evidence="3 4">CBS 113982</strain>
    </source>
</reference>
<evidence type="ECO:0000313" key="3">
    <source>
        <dbReference type="EMBL" id="PNY29346.1"/>
    </source>
</evidence>
<feature type="compositionally biased region" description="Basic residues" evidence="1">
    <location>
        <begin position="599"/>
        <end position="609"/>
    </location>
</feature>
<accession>A0A2K3QP84</accession>
<evidence type="ECO:0000256" key="1">
    <source>
        <dbReference type="SAM" id="MobiDB-lite"/>
    </source>
</evidence>
<organism evidence="3 4">
    <name type="scientific">Tolypocladium capitatum</name>
    <dbReference type="NCBI Taxonomy" id="45235"/>
    <lineage>
        <taxon>Eukaryota</taxon>
        <taxon>Fungi</taxon>
        <taxon>Dikarya</taxon>
        <taxon>Ascomycota</taxon>
        <taxon>Pezizomycotina</taxon>
        <taxon>Sordariomycetes</taxon>
        <taxon>Hypocreomycetidae</taxon>
        <taxon>Hypocreales</taxon>
        <taxon>Ophiocordycipitaceae</taxon>
        <taxon>Tolypocladium</taxon>
    </lineage>
</organism>
<feature type="region of interest" description="Disordered" evidence="1">
    <location>
        <begin position="282"/>
        <end position="354"/>
    </location>
</feature>
<comment type="caution">
    <text evidence="3">The sequence shown here is derived from an EMBL/GenBank/DDBJ whole genome shotgun (WGS) entry which is preliminary data.</text>
</comment>
<dbReference type="PANTHER" id="PTHR28125">
    <property type="entry name" value="MEIOTIC EXPRESSION UP-REGULATED PROTEIN 26"/>
    <property type="match status" value="1"/>
</dbReference>
<dbReference type="AlphaFoldDB" id="A0A2K3QP84"/>
<dbReference type="Pfam" id="PF14616">
    <property type="entry name" value="Rua1_C"/>
    <property type="match status" value="1"/>
</dbReference>
<evidence type="ECO:0000259" key="2">
    <source>
        <dbReference type="Pfam" id="PF14616"/>
    </source>
</evidence>
<protein>
    <submittedName>
        <fullName evidence="3">Meiotic expression up-regulated protein 26</fullName>
    </submittedName>
</protein>
<dbReference type="InterPro" id="IPR028012">
    <property type="entry name" value="Rua1_C"/>
</dbReference>
<dbReference type="STRING" id="45235.A0A2K3QP84"/>
<feature type="compositionally biased region" description="Low complexity" evidence="1">
    <location>
        <begin position="311"/>
        <end position="324"/>
    </location>
</feature>
<feature type="domain" description="Transcription regulator Rua1 C-terminal" evidence="2">
    <location>
        <begin position="496"/>
        <end position="596"/>
    </location>
</feature>
<evidence type="ECO:0000313" key="4">
    <source>
        <dbReference type="Proteomes" id="UP000236621"/>
    </source>
</evidence>
<keyword evidence="4" id="KW-1185">Reference proteome</keyword>
<dbReference type="EMBL" id="NRSZ01000122">
    <property type="protein sequence ID" value="PNY29346.1"/>
    <property type="molecule type" value="Genomic_DNA"/>
</dbReference>
<dbReference type="OrthoDB" id="5595379at2759"/>
<gene>
    <name evidence="3" type="ORF">TCAP_00738</name>
</gene>
<feature type="compositionally biased region" description="Polar residues" evidence="1">
    <location>
        <begin position="329"/>
        <end position="354"/>
    </location>
</feature>
<feature type="region of interest" description="Disordered" evidence="1">
    <location>
        <begin position="599"/>
        <end position="637"/>
    </location>
</feature>
<proteinExistence type="predicted"/>
<dbReference type="PANTHER" id="PTHR28125:SF3">
    <property type="entry name" value="TRANSCRIPTION REGULATOR RUA1 C-TERMINAL DOMAIN-CONTAINING PROTEIN"/>
    <property type="match status" value="1"/>
</dbReference>
<dbReference type="Proteomes" id="UP000236621">
    <property type="component" value="Unassembled WGS sequence"/>
</dbReference>
<sequence>VPTVLDRQRLPLLTSFLHTLVARFIHLAQILAWAMESSRVELYASSVPESSSCHGLAHAACGRRHRMQPHHFYYNTADGKLQSPGPHQVYPVAMIDGSGVPATEGTASANATWMTPPTSQPRRRPATTYQDMSCCVGDGCMAMPNWDSLFLRPGPDDVTRRPVSMHHELLPLGMANNGHWTQKTCEESLDFQGLDVDGPIGQAYVADEAVPVIDLRFSNPAQDGQSLALDGRLNRRRMSDSSLTTSGAMSDLPSYDDFSTVLSEAPPYSSDYPTASNRNSLMSSIHMSPVPSPSMTPHGRPELVRAHSRGRASPSPRASKRSVPYSIEGSRNQRWSTGSCAPSQSGRHSPAAYSNTPDMCGIPQRVPHQSPPPTTFVTQPQPLSMGNFQGGPRVRYVMAGQSIQQRNGMLLPPQLFHADARHFEQPPLLPPPPQDLFKMLQSNGDAHTLHGHYTDLSDPPDLFASLQEEQIPPPEEDMNPSNPDFIPYAQDLRFNGDLYTPRWVRGHGNKREGWCGICKPGRWLVLKNSAFWYDKSFTHGISATTGSPFQEPLGTRRMGGDPDVWEGLCGSCNDWIALASSKKKGTTWFRHAYKCHPHPRIKDAPKRRRETSQGRALAAQTSKNKPETQPPESRQVA</sequence>